<dbReference type="PANTHER" id="PTHR36698:SF2">
    <property type="entry name" value="MCE_MLAD DOMAIN-CONTAINING PROTEIN"/>
    <property type="match status" value="1"/>
</dbReference>
<dbReference type="Pfam" id="PF02470">
    <property type="entry name" value="MlaD"/>
    <property type="match status" value="1"/>
</dbReference>
<dbReference type="PANTHER" id="PTHR36698">
    <property type="entry name" value="BLL5892 PROTEIN"/>
    <property type="match status" value="1"/>
</dbReference>
<evidence type="ECO:0000256" key="1">
    <source>
        <dbReference type="SAM" id="Coils"/>
    </source>
</evidence>
<comment type="caution">
    <text evidence="4">The sequence shown here is derived from an EMBL/GenBank/DDBJ whole genome shotgun (WGS) entry which is preliminary data.</text>
</comment>
<evidence type="ECO:0000259" key="3">
    <source>
        <dbReference type="Pfam" id="PF02470"/>
    </source>
</evidence>
<keyword evidence="2" id="KW-1133">Transmembrane helix</keyword>
<keyword evidence="1" id="KW-0175">Coiled coil</keyword>
<reference evidence="4" key="1">
    <citation type="journal article" date="2020" name="mSystems">
        <title>Genome- and Community-Level Interaction Insights into Carbon Utilization and Element Cycling Functions of Hydrothermarchaeota in Hydrothermal Sediment.</title>
        <authorList>
            <person name="Zhou Z."/>
            <person name="Liu Y."/>
            <person name="Xu W."/>
            <person name="Pan J."/>
            <person name="Luo Z.H."/>
            <person name="Li M."/>
        </authorList>
    </citation>
    <scope>NUCLEOTIDE SEQUENCE [LARGE SCALE GENOMIC DNA]</scope>
    <source>
        <strain evidence="4">SpSt-972</strain>
    </source>
</reference>
<keyword evidence="2" id="KW-0812">Transmembrane</keyword>
<protein>
    <submittedName>
        <fullName evidence="4">MCE family protein</fullName>
    </submittedName>
</protein>
<proteinExistence type="predicted"/>
<accession>A0A832AED3</accession>
<feature type="transmembrane region" description="Helical" evidence="2">
    <location>
        <begin position="6"/>
        <end position="29"/>
    </location>
</feature>
<organism evidence="4">
    <name type="scientific">Desulfurella acetivorans</name>
    <dbReference type="NCBI Taxonomy" id="33002"/>
    <lineage>
        <taxon>Bacteria</taxon>
        <taxon>Pseudomonadati</taxon>
        <taxon>Campylobacterota</taxon>
        <taxon>Desulfurellia</taxon>
        <taxon>Desulfurellales</taxon>
        <taxon>Desulfurellaceae</taxon>
        <taxon>Desulfurella</taxon>
    </lineage>
</organism>
<feature type="coiled-coil region" evidence="1">
    <location>
        <begin position="185"/>
        <end position="250"/>
    </location>
</feature>
<evidence type="ECO:0000256" key="2">
    <source>
        <dbReference type="SAM" id="Phobius"/>
    </source>
</evidence>
<dbReference type="EMBL" id="DTPL01000086">
    <property type="protein sequence ID" value="HGA37460.1"/>
    <property type="molecule type" value="Genomic_DNA"/>
</dbReference>
<keyword evidence="2" id="KW-0472">Membrane</keyword>
<gene>
    <name evidence="4" type="ORF">ENX80_01390</name>
</gene>
<name>A0A832AED3_DESAE</name>
<dbReference type="InterPro" id="IPR003399">
    <property type="entry name" value="Mce/MlaD"/>
</dbReference>
<dbReference type="AlphaFoldDB" id="A0A832AED3"/>
<sequence length="311" mass="34192">METKPNYVLVGAFVIVLSAAIVIIVLWLFGYRANESYKTYLILTKYSVNGLSQNSLVKYKGVDVGSVEKIDIDPDNPEIVRIFIKVKSSIPIKTDTVATVSAQGLTGLASIDLTGGTKNAPLLETVDHHEYPIIKSKMSELQKISQALPSVLESANTLIKNMSEVFNKNNRQQISSILSNTDKSSKELSVDLNNLNATLNRANEAIESIKQAGQSAQVAFLSTNKLVESLQESSKNLAQISISLNQLINENKNQVNYFTHESLYNLNKLIEEVNKTTKATNSIIDELQSNPSYILYGRPKTPAPTEKGSAQ</sequence>
<feature type="domain" description="Mce/MlaD" evidence="3">
    <location>
        <begin position="47"/>
        <end position="116"/>
    </location>
</feature>
<evidence type="ECO:0000313" key="4">
    <source>
        <dbReference type="EMBL" id="HGA37460.1"/>
    </source>
</evidence>